<dbReference type="AlphaFoldDB" id="K8EJB6"/>
<reference evidence="4 5" key="1">
    <citation type="submission" date="2011-10" db="EMBL/GenBank/DDBJ databases">
        <authorList>
            <person name="Genoscope - CEA"/>
        </authorList>
    </citation>
    <scope>NUCLEOTIDE SEQUENCE [LARGE SCALE GENOMIC DNA]</scope>
    <source>
        <strain evidence="4 5">RCC 1105</strain>
    </source>
</reference>
<keyword evidence="3" id="KW-1133">Transmembrane helix</keyword>
<proteinExistence type="predicted"/>
<feature type="transmembrane region" description="Helical" evidence="3">
    <location>
        <begin position="706"/>
        <end position="728"/>
    </location>
</feature>
<protein>
    <recommendedName>
        <fullName evidence="6">Transmembrane protein</fullName>
    </recommendedName>
</protein>
<evidence type="ECO:0000256" key="3">
    <source>
        <dbReference type="SAM" id="Phobius"/>
    </source>
</evidence>
<accession>K8EJB6</accession>
<evidence type="ECO:0000256" key="1">
    <source>
        <dbReference type="SAM" id="Coils"/>
    </source>
</evidence>
<organism evidence="4 5">
    <name type="scientific">Bathycoccus prasinos</name>
    <dbReference type="NCBI Taxonomy" id="41875"/>
    <lineage>
        <taxon>Eukaryota</taxon>
        <taxon>Viridiplantae</taxon>
        <taxon>Chlorophyta</taxon>
        <taxon>Mamiellophyceae</taxon>
        <taxon>Mamiellales</taxon>
        <taxon>Bathycoccaceae</taxon>
        <taxon>Bathycoccus</taxon>
    </lineage>
</organism>
<dbReference type="KEGG" id="bpg:Bathy10g02050"/>
<feature type="coiled-coil region" evidence="1">
    <location>
        <begin position="125"/>
        <end position="159"/>
    </location>
</feature>
<feature type="transmembrane region" description="Helical" evidence="3">
    <location>
        <begin position="1026"/>
        <end position="1046"/>
    </location>
</feature>
<evidence type="ECO:0000256" key="2">
    <source>
        <dbReference type="SAM" id="MobiDB-lite"/>
    </source>
</evidence>
<evidence type="ECO:0000313" key="5">
    <source>
        <dbReference type="Proteomes" id="UP000198341"/>
    </source>
</evidence>
<feature type="compositionally biased region" description="Acidic residues" evidence="2">
    <location>
        <begin position="15"/>
        <end position="29"/>
    </location>
</feature>
<feature type="region of interest" description="Disordered" evidence="2">
    <location>
        <begin position="1"/>
        <end position="34"/>
    </location>
</feature>
<keyword evidence="5" id="KW-1185">Reference proteome</keyword>
<dbReference type="EMBL" id="FO082269">
    <property type="protein sequence ID" value="CCO18094.1"/>
    <property type="molecule type" value="Genomic_DNA"/>
</dbReference>
<keyword evidence="1" id="KW-0175">Coiled coil</keyword>
<dbReference type="Proteomes" id="UP000198341">
    <property type="component" value="Chromosome 10"/>
</dbReference>
<evidence type="ECO:0000313" key="4">
    <source>
        <dbReference type="EMBL" id="CCO18094.1"/>
    </source>
</evidence>
<dbReference type="RefSeq" id="XP_007510561.1">
    <property type="nucleotide sequence ID" value="XM_007510499.1"/>
</dbReference>
<evidence type="ECO:0008006" key="6">
    <source>
        <dbReference type="Google" id="ProtNLM"/>
    </source>
</evidence>
<name>K8EJB6_9CHLO</name>
<keyword evidence="3" id="KW-0472">Membrane</keyword>
<gene>
    <name evidence="4" type="ordered locus">Bathy10g02050</name>
</gene>
<keyword evidence="3" id="KW-0812">Transmembrane</keyword>
<sequence length="1052" mass="118667">MFKTPSLLLTKNKDEEDDDVKDFEEEEEEEKKNKAIVDKEERTRSAKAKLSLSIVSVILLWFGSLSVCETVAKYSTTLTSLKARTDDISSSFDRVAFAWERLAREAHEQKVRHERCVERTYRGCEKTLAREIEREEERARTARRENDDAVDRLANATGEAEREMEMLAATLRSQKLFYAKNKLDDDNTIDVDKVYVDAVNAVLNARMCVPSSLTEEGNFGAHDDATLGNVINRRLGINAEETEQLASDLESANGRYATSAELSVKNVLHVLEERREYDQSYMANKTADFLQTTRFVMPELTAVSMGSIDVYMNASFANISNMTDSFASKASASMEETSQLLLETASAANDMYREVAASTRSKVDVIKAVYDEEMEEIGEFFKWYDSTVQPFLEEAKLLLNPGIDLELFETTPSFGSVQLNDITFSSTELQGLNERTKQMMDKARMDTELLVSNFTAQSSSMVSKTSKELAEQVNATFISTTGNLAERFKNVSAFDDYNPPLLSDGGNNSKALDEYIQSELQLSETRKSAFDRDTAALSKRLDEQNLATSSSKVNFTSASERMTNTSRFEELVSSAEHDNTDLNFNIFAPLGFKAPGATLRNAFQNLKRAKDAVVHADVAYRVIRTVQVLAQHWHSDAFILEPMLVASSAQKRTVTDSSCLVVEDGRRRDFSEYGKAERYKRGDNDTKKVSTLERVAAFFGDPVHAAIVKFAVVFFVATIVWSAYYPMLQSHSQKCSRKTFSDDILNSNESEDFQSTSSFLARNAYNSARDYIHVTPNATGEFQRKQLVSMKASAIRTHAATARSEFEALLAEADVIETSYRLVSMKDKKAFDTCAPEHAILRELGKNTTSSSSSSDFAYYQNQEILARSALNETLESIETFFDDTNSSYFITDESIYIDSARVQAPCLSNTNAAHCLGVRETPLRFRSKLAACETETFLHQTFSNVFFSLFIFFSVNATRKPFVNALGKIFWRANYVAKRDALRGVFRLNAKTATFSKEYDRYERDNQQILRKQIRAHTTQQERKGYTFAILCVIAQLPWITVLALSREMAF</sequence>
<dbReference type="GeneID" id="19013281"/>